<dbReference type="Gene3D" id="3.40.50.150">
    <property type="entry name" value="Vaccinia Virus protein VP39"/>
    <property type="match status" value="1"/>
</dbReference>
<sequence>MTETSKRPIVLSSKHSEEIVDHPIGDIDRDPMFLEVFGKARPFTMTSKEVMFSLYQASKYVAERQLPGDFVECGVWRGGSSLLAALTLRNLDKPKGSLFRKPKPRRFWLYDTYEGMTAPTAADIDMGGNTAKGYMEQFGDDGRWCYADLADVRNTFASNGFSEDQVRLIKGDVLQTLQTHIPEKISILRLDTDWYESTKMELEVLYPRLVRGGILIIDDYGHWEGSRKAVDEYFSKHPSLLLNRVSYAVRMAVKV</sequence>
<proteinExistence type="predicted"/>
<reference evidence="1" key="1">
    <citation type="submission" date="2016-07" db="EMBL/GenBank/DDBJ databases">
        <title>Microvirga ossetica sp. nov. a new species of rhizobia isolated from root nodules of the legume species Vicia alpestris Steven originated from North Ossetia region in the Caucasus.</title>
        <authorList>
            <person name="Safronova V.I."/>
            <person name="Kuznetsova I.G."/>
            <person name="Sazanova A.L."/>
            <person name="Belimov A."/>
            <person name="Andronov E."/>
            <person name="Osledkin Y.S."/>
            <person name="Onishchuk O.P."/>
            <person name="Kurchak O.N."/>
            <person name="Shaposhnikov A.I."/>
            <person name="Willems A."/>
            <person name="Tikhonovich I.A."/>
        </authorList>
    </citation>
    <scope>NUCLEOTIDE SEQUENCE [LARGE SCALE GENOMIC DNA]</scope>
    <source>
        <strain evidence="1">V5/3M</strain>
    </source>
</reference>
<dbReference type="OrthoDB" id="9811332at2"/>
<name>A0A1B2EE22_9HYPH</name>
<dbReference type="SUPFAM" id="SSF53335">
    <property type="entry name" value="S-adenosyl-L-methionine-dependent methyltransferases"/>
    <property type="match status" value="1"/>
</dbReference>
<dbReference type="EMBL" id="CP016616">
    <property type="protein sequence ID" value="ANY78231.1"/>
    <property type="molecule type" value="Genomic_DNA"/>
</dbReference>
<dbReference type="KEGG" id="moc:BB934_08290"/>
<evidence type="ECO:0008006" key="2">
    <source>
        <dbReference type="Google" id="ProtNLM"/>
    </source>
</evidence>
<evidence type="ECO:0000313" key="1">
    <source>
        <dbReference type="EMBL" id="ANY78231.1"/>
    </source>
</evidence>
<dbReference type="InterPro" id="IPR029063">
    <property type="entry name" value="SAM-dependent_MTases_sf"/>
</dbReference>
<dbReference type="PANTHER" id="PTHR40036">
    <property type="entry name" value="MACROCIN O-METHYLTRANSFERASE"/>
    <property type="match status" value="1"/>
</dbReference>
<dbReference type="AlphaFoldDB" id="A0A1B2EE22"/>
<accession>A0A1B2EE22</accession>
<protein>
    <recommendedName>
        <fullName evidence="2">Macrocin O-methyltransferase</fullName>
    </recommendedName>
</protein>
<dbReference type="InterPro" id="IPR008884">
    <property type="entry name" value="TylF_MeTrfase"/>
</dbReference>
<dbReference type="RefSeq" id="WP_099509222.1">
    <property type="nucleotide sequence ID" value="NZ_CP016616.1"/>
</dbReference>
<dbReference type="Pfam" id="PF05711">
    <property type="entry name" value="TylF"/>
    <property type="match status" value="1"/>
</dbReference>
<gene>
    <name evidence="1" type="ORF">BB934_08290</name>
</gene>
<organism evidence="1">
    <name type="scientific">Microvirga ossetica</name>
    <dbReference type="NCBI Taxonomy" id="1882682"/>
    <lineage>
        <taxon>Bacteria</taxon>
        <taxon>Pseudomonadati</taxon>
        <taxon>Pseudomonadota</taxon>
        <taxon>Alphaproteobacteria</taxon>
        <taxon>Hyphomicrobiales</taxon>
        <taxon>Methylobacteriaceae</taxon>
        <taxon>Microvirga</taxon>
    </lineage>
</organism>
<dbReference type="PANTHER" id="PTHR40036:SF1">
    <property type="entry name" value="MACROCIN O-METHYLTRANSFERASE"/>
    <property type="match status" value="1"/>
</dbReference>